<dbReference type="InterPro" id="IPR025302">
    <property type="entry name" value="DrrA1/2-like_C"/>
</dbReference>
<protein>
    <submittedName>
        <fullName evidence="6">ABC transporter ATP-binding protein</fullName>
    </submittedName>
</protein>
<evidence type="ECO:0000313" key="6">
    <source>
        <dbReference type="EMBL" id="PAV28126.1"/>
    </source>
</evidence>
<gene>
    <name evidence="6" type="ORF">CIL05_18645</name>
</gene>
<dbReference type="OrthoDB" id="9804819at2"/>
<dbReference type="AlphaFoldDB" id="A0A2A2I9X4"/>
<keyword evidence="7" id="KW-1185">Reference proteome</keyword>
<dbReference type="PROSITE" id="PS50893">
    <property type="entry name" value="ABC_TRANSPORTER_2"/>
    <property type="match status" value="1"/>
</dbReference>
<keyword evidence="2" id="KW-0813">Transport</keyword>
<evidence type="ECO:0000256" key="4">
    <source>
        <dbReference type="ARBA" id="ARBA00022840"/>
    </source>
</evidence>
<dbReference type="InterPro" id="IPR017871">
    <property type="entry name" value="ABC_transporter-like_CS"/>
</dbReference>
<comment type="caution">
    <text evidence="6">The sequence shown here is derived from an EMBL/GenBank/DDBJ whole genome shotgun (WGS) entry which is preliminary data.</text>
</comment>
<evidence type="ECO:0000256" key="1">
    <source>
        <dbReference type="ARBA" id="ARBA00005417"/>
    </source>
</evidence>
<keyword evidence="4 6" id="KW-0067">ATP-binding</keyword>
<dbReference type="GO" id="GO:0016887">
    <property type="term" value="F:ATP hydrolysis activity"/>
    <property type="evidence" value="ECO:0007669"/>
    <property type="project" value="InterPro"/>
</dbReference>
<organism evidence="6 7">
    <name type="scientific">Virgibacillus profundi</name>
    <dbReference type="NCBI Taxonomy" id="2024555"/>
    <lineage>
        <taxon>Bacteria</taxon>
        <taxon>Bacillati</taxon>
        <taxon>Bacillota</taxon>
        <taxon>Bacilli</taxon>
        <taxon>Bacillales</taxon>
        <taxon>Bacillaceae</taxon>
        <taxon>Virgibacillus</taxon>
    </lineage>
</organism>
<keyword evidence="3" id="KW-0547">Nucleotide-binding</keyword>
<dbReference type="InterPro" id="IPR003439">
    <property type="entry name" value="ABC_transporter-like_ATP-bd"/>
</dbReference>
<dbReference type="CDD" id="cd03230">
    <property type="entry name" value="ABC_DR_subfamily_A"/>
    <property type="match status" value="1"/>
</dbReference>
<evidence type="ECO:0000256" key="2">
    <source>
        <dbReference type="ARBA" id="ARBA00022448"/>
    </source>
</evidence>
<evidence type="ECO:0000259" key="5">
    <source>
        <dbReference type="PROSITE" id="PS50893"/>
    </source>
</evidence>
<reference evidence="6 7" key="1">
    <citation type="submission" date="2017-08" db="EMBL/GenBank/DDBJ databases">
        <title>Virgibacillus indicus sp. nov. and Virgibacillus profoundi sp. nov, two moderately halophilic bacteria isolated from marine sediment by using the Microfluidic Streak Plate.</title>
        <authorList>
            <person name="Xu B."/>
            <person name="Hu B."/>
            <person name="Wang J."/>
            <person name="Zhu Y."/>
            <person name="Huang L."/>
            <person name="Du W."/>
            <person name="Huang Y."/>
        </authorList>
    </citation>
    <scope>NUCLEOTIDE SEQUENCE [LARGE SCALE GENOMIC DNA]</scope>
    <source>
        <strain evidence="6 7">IO3-P3-H5</strain>
    </source>
</reference>
<dbReference type="PANTHER" id="PTHR43335:SF11">
    <property type="entry name" value="ABC TRANSPORTER RELATED"/>
    <property type="match status" value="1"/>
</dbReference>
<accession>A0A2A2I9X4</accession>
<feature type="domain" description="ABC transporter" evidence="5">
    <location>
        <begin position="5"/>
        <end position="231"/>
    </location>
</feature>
<proteinExistence type="inferred from homology"/>
<evidence type="ECO:0000256" key="3">
    <source>
        <dbReference type="ARBA" id="ARBA00022741"/>
    </source>
</evidence>
<dbReference type="Proteomes" id="UP000218887">
    <property type="component" value="Unassembled WGS sequence"/>
</dbReference>
<comment type="similarity">
    <text evidence="1">Belongs to the ABC transporter superfamily.</text>
</comment>
<dbReference type="Gene3D" id="3.40.50.300">
    <property type="entry name" value="P-loop containing nucleotide triphosphate hydrolases"/>
    <property type="match status" value="1"/>
</dbReference>
<dbReference type="EMBL" id="NPOA01000015">
    <property type="protein sequence ID" value="PAV28126.1"/>
    <property type="molecule type" value="Genomic_DNA"/>
</dbReference>
<sequence length="303" mass="34086">MTTLLTVKNLSKTYDSKAAVKNISFEFQSGKCIALIGPNGAGKTTILRTLAGLLKPSSGTVKFTDMKENDDLRKHIGYLPQYPVFYSWMTGMEFLVYSGQLAFLSKTEAGKRAEDLLVKVGISEAKHQRIGKYSGGMKQRLGIAQAIIHKPKLLMLDEPVSSLDPIGRREVLTLMEELKKEMTILFSTHILSDADEISDELLLLRKGEIVEAGSMSELRQKYQTSKIELEFQDDLENYQLKVNKLTNVMDSYIDRNVLHVTATDIIQARQEILTAAANENWPLTNFTLNRASLEDMFMKVVNN</sequence>
<dbReference type="SMART" id="SM00382">
    <property type="entry name" value="AAA"/>
    <property type="match status" value="1"/>
</dbReference>
<dbReference type="PROSITE" id="PS00211">
    <property type="entry name" value="ABC_TRANSPORTER_1"/>
    <property type="match status" value="1"/>
</dbReference>
<dbReference type="RefSeq" id="WP_095657054.1">
    <property type="nucleotide sequence ID" value="NZ_NPOA01000015.1"/>
</dbReference>
<dbReference type="GO" id="GO:0005524">
    <property type="term" value="F:ATP binding"/>
    <property type="evidence" value="ECO:0007669"/>
    <property type="project" value="UniProtKB-KW"/>
</dbReference>
<name>A0A2A2I9X4_9BACI</name>
<evidence type="ECO:0000313" key="7">
    <source>
        <dbReference type="Proteomes" id="UP000218887"/>
    </source>
</evidence>
<dbReference type="Pfam" id="PF13732">
    <property type="entry name" value="DrrA1-3_C"/>
    <property type="match status" value="1"/>
</dbReference>
<dbReference type="SUPFAM" id="SSF52540">
    <property type="entry name" value="P-loop containing nucleoside triphosphate hydrolases"/>
    <property type="match status" value="1"/>
</dbReference>
<dbReference type="Pfam" id="PF00005">
    <property type="entry name" value="ABC_tran"/>
    <property type="match status" value="1"/>
</dbReference>
<dbReference type="InterPro" id="IPR003593">
    <property type="entry name" value="AAA+_ATPase"/>
</dbReference>
<dbReference type="InterPro" id="IPR027417">
    <property type="entry name" value="P-loop_NTPase"/>
</dbReference>
<dbReference type="PANTHER" id="PTHR43335">
    <property type="entry name" value="ABC TRANSPORTER, ATP-BINDING PROTEIN"/>
    <property type="match status" value="1"/>
</dbReference>